<evidence type="ECO:0000313" key="12">
    <source>
        <dbReference type="Proteomes" id="UP000198341"/>
    </source>
</evidence>
<protein>
    <recommendedName>
        <fullName evidence="3">Pre-mRNA-splicing factor 18</fullName>
    </recommendedName>
</protein>
<evidence type="ECO:0000256" key="7">
    <source>
        <dbReference type="ARBA" id="ARBA00023242"/>
    </source>
</evidence>
<dbReference type="STRING" id="41875.K8ENS0"/>
<evidence type="ECO:0000256" key="6">
    <source>
        <dbReference type="ARBA" id="ARBA00023187"/>
    </source>
</evidence>
<dbReference type="GO" id="GO:0046540">
    <property type="term" value="C:U4/U6 x U5 tri-snRNP complex"/>
    <property type="evidence" value="ECO:0007669"/>
    <property type="project" value="TreeGrafter"/>
</dbReference>
<feature type="compositionally biased region" description="Polar residues" evidence="9">
    <location>
        <begin position="76"/>
        <end position="94"/>
    </location>
</feature>
<keyword evidence="6" id="KW-0508">mRNA splicing</keyword>
<keyword evidence="7" id="KW-0539">Nucleus</keyword>
<evidence type="ECO:0000313" key="11">
    <source>
        <dbReference type="EMBL" id="CCO19862.1"/>
    </source>
</evidence>
<evidence type="ECO:0000256" key="5">
    <source>
        <dbReference type="ARBA" id="ARBA00022728"/>
    </source>
</evidence>
<dbReference type="PANTHER" id="PTHR13007:SF19">
    <property type="entry name" value="PRE-MRNA-SPLICING FACTOR 18"/>
    <property type="match status" value="1"/>
</dbReference>
<accession>K8ENS0</accession>
<reference evidence="11 12" key="1">
    <citation type="submission" date="2011-10" db="EMBL/GenBank/DDBJ databases">
        <authorList>
            <person name="Genoscope - CEA"/>
        </authorList>
    </citation>
    <scope>NUCLEOTIDE SEQUENCE [LARGE SCALE GENOMIC DNA]</scope>
    <source>
        <strain evidence="11 12">RCC 1105</strain>
    </source>
</reference>
<evidence type="ECO:0000256" key="9">
    <source>
        <dbReference type="SAM" id="MobiDB-lite"/>
    </source>
</evidence>
<evidence type="ECO:0000256" key="4">
    <source>
        <dbReference type="ARBA" id="ARBA00022664"/>
    </source>
</evidence>
<keyword evidence="4" id="KW-0507">mRNA processing</keyword>
<dbReference type="SUPFAM" id="SSF47938">
    <property type="entry name" value="Functional domain of the splicing factor Prp18"/>
    <property type="match status" value="1"/>
</dbReference>
<dbReference type="InterPro" id="IPR004098">
    <property type="entry name" value="Prp18"/>
</dbReference>
<dbReference type="Proteomes" id="UP000198341">
    <property type="component" value="Chromosome 15"/>
</dbReference>
<proteinExistence type="inferred from homology"/>
<dbReference type="InterPro" id="IPR036285">
    <property type="entry name" value="PRP4-like_sf"/>
</dbReference>
<feature type="compositionally biased region" description="Basic and acidic residues" evidence="9">
    <location>
        <begin position="45"/>
        <end position="55"/>
    </location>
</feature>
<comment type="subcellular location">
    <subcellularLocation>
        <location evidence="1">Nucleus</location>
    </subcellularLocation>
</comment>
<dbReference type="Gene3D" id="4.10.280.110">
    <property type="entry name" value="Pre-mRNA processing factor 4 domain"/>
    <property type="match status" value="1"/>
</dbReference>
<dbReference type="Gene3D" id="1.20.940.10">
    <property type="entry name" value="Functional domain of the splicing factor Prp18"/>
    <property type="match status" value="1"/>
</dbReference>
<feature type="compositionally biased region" description="Basic and acidic residues" evidence="9">
    <location>
        <begin position="25"/>
        <end position="37"/>
    </location>
</feature>
<feature type="compositionally biased region" description="Basic and acidic residues" evidence="9">
    <location>
        <begin position="97"/>
        <end position="137"/>
    </location>
</feature>
<feature type="region of interest" description="Disordered" evidence="9">
    <location>
        <begin position="25"/>
        <end position="137"/>
    </location>
</feature>
<dbReference type="GO" id="GO:0000350">
    <property type="term" value="P:generation of catalytic spliceosome for second transesterification step"/>
    <property type="evidence" value="ECO:0007669"/>
    <property type="project" value="TreeGrafter"/>
</dbReference>
<dbReference type="SMART" id="SM00500">
    <property type="entry name" value="SFM"/>
    <property type="match status" value="1"/>
</dbReference>
<dbReference type="GO" id="GO:0005682">
    <property type="term" value="C:U5 snRNP"/>
    <property type="evidence" value="ECO:0007669"/>
    <property type="project" value="TreeGrafter"/>
</dbReference>
<evidence type="ECO:0000256" key="1">
    <source>
        <dbReference type="ARBA" id="ARBA00004123"/>
    </source>
</evidence>
<dbReference type="OrthoDB" id="10261918at2759"/>
<name>K8ENS0_9CHLO</name>
<keyword evidence="8" id="KW-0175">Coiled coil</keyword>
<evidence type="ECO:0000256" key="8">
    <source>
        <dbReference type="SAM" id="Coils"/>
    </source>
</evidence>
<feature type="coiled-coil region" evidence="8">
    <location>
        <begin position="220"/>
        <end position="254"/>
    </location>
</feature>
<comment type="similarity">
    <text evidence="2">Belongs to the PRP18 family.</text>
</comment>
<feature type="compositionally biased region" description="Basic and acidic residues" evidence="9">
    <location>
        <begin position="65"/>
        <end position="75"/>
    </location>
</feature>
<evidence type="ECO:0000256" key="3">
    <source>
        <dbReference type="ARBA" id="ARBA00018242"/>
    </source>
</evidence>
<feature type="domain" description="Pre-mRNA processing factor 4 (PRP4)-like" evidence="10">
    <location>
        <begin position="146"/>
        <end position="198"/>
    </location>
</feature>
<dbReference type="PANTHER" id="PTHR13007">
    <property type="entry name" value="PRE-MRNA SPLICING FACTOR-RELATED"/>
    <property type="match status" value="1"/>
</dbReference>
<dbReference type="GO" id="GO:0071021">
    <property type="term" value="C:U2-type post-spliceosomal complex"/>
    <property type="evidence" value="ECO:0007669"/>
    <property type="project" value="TreeGrafter"/>
</dbReference>
<evidence type="ECO:0000259" key="10">
    <source>
        <dbReference type="SMART" id="SM00500"/>
    </source>
</evidence>
<feature type="region of interest" description="Disordered" evidence="9">
    <location>
        <begin position="447"/>
        <end position="468"/>
    </location>
</feature>
<dbReference type="EMBL" id="FO082264">
    <property type="protein sequence ID" value="CCO19862.1"/>
    <property type="molecule type" value="Genomic_DNA"/>
</dbReference>
<dbReference type="Pfam" id="PF08799">
    <property type="entry name" value="PRP4"/>
    <property type="match status" value="1"/>
</dbReference>
<dbReference type="Pfam" id="PF02840">
    <property type="entry name" value="Prp18"/>
    <property type="match status" value="1"/>
</dbReference>
<dbReference type="InterPro" id="IPR014906">
    <property type="entry name" value="PRP4-like"/>
</dbReference>
<organism evidence="11 12">
    <name type="scientific">Bathycoccus prasinos</name>
    <dbReference type="NCBI Taxonomy" id="41875"/>
    <lineage>
        <taxon>Eukaryota</taxon>
        <taxon>Viridiplantae</taxon>
        <taxon>Chlorophyta</taxon>
        <taxon>Mamiellophyceae</taxon>
        <taxon>Mamiellales</taxon>
        <taxon>Bathycoccaceae</taxon>
        <taxon>Bathycoccus</taxon>
    </lineage>
</organism>
<keyword evidence="12" id="KW-1185">Reference proteome</keyword>
<dbReference type="KEGG" id="bpg:Bathy15g01220"/>
<evidence type="ECO:0000256" key="2">
    <source>
        <dbReference type="ARBA" id="ARBA00008137"/>
    </source>
</evidence>
<dbReference type="GeneID" id="19011530"/>
<sequence length="496" mass="57117">MEALRAEVERQKREKLLKREKEEALFKSKNTDAEKKNNTFSAYASKKELRRREFEEKEDEDDAFEEAREERKRSNEQATNATKNVDGIKSNTNKSKFRSEAARRAFENSNNEKNDDDNEKKSSDENNERNRTEEFNKRIEREVKSLTNQEVIARLRKLNQPAKLFAENEQDRRLRLEVAAKNIKVKESDEHVGGQQANEMLRYNRENSNEAKGNTGAMMKRKLTTKEQEQENKKREAEMAQMEFERAAKRLKKQMDAETDPNAHPIDRVAEHFKRLLKEWAMEIEGTKFDSNAQKRQQVANCELTKTHMKPLFKKMKKRDLPNDIERALFLMFEAMKARDYKRATDAYVGVAIGNAAWPIGVTSVGIHDRSAREKISATTQAHAMHDEETRKYLQSVKRLITFSQRAYPTNPSLAFDWNGRDKTALENAEKATPGFLQSSSLLALPESSSAEGKGKHNTNTSGDGGRKWESIMRHAYDNVKFGVGGDGIRGNTNTK</sequence>
<keyword evidence="5" id="KW-0747">Spliceosome</keyword>
<dbReference type="AlphaFoldDB" id="K8ENS0"/>
<dbReference type="InterPro" id="IPR039979">
    <property type="entry name" value="PRPF18"/>
</dbReference>
<dbReference type="SUPFAM" id="SSF158230">
    <property type="entry name" value="PRP4-like"/>
    <property type="match status" value="1"/>
</dbReference>
<dbReference type="RefSeq" id="XP_007508776.1">
    <property type="nucleotide sequence ID" value="XM_007508714.1"/>
</dbReference>
<dbReference type="eggNOG" id="KOG2808">
    <property type="taxonomic scope" value="Eukaryota"/>
</dbReference>
<gene>
    <name evidence="11" type="ordered locus">Bathy15g01220</name>
</gene>